<evidence type="ECO:0000313" key="2">
    <source>
        <dbReference type="EMBL" id="KAK9282618.1"/>
    </source>
</evidence>
<protein>
    <recommendedName>
        <fullName evidence="1">hAT-like transposase RNase-H fold domain-containing protein</fullName>
    </recommendedName>
</protein>
<dbReference type="EMBL" id="JBBPBK010000006">
    <property type="protein sequence ID" value="KAK9282618.1"/>
    <property type="molecule type" value="Genomic_DNA"/>
</dbReference>
<sequence>MGISRYIYAVLDPRYKLRYVRFSFAQVYENTMVEELTERVKFKLIHLYGHYVNKDSCANVATSSACQASQAMEIDENEEDASKLWAFQYKKHLEKEDSIKNKLEVERFLVENCEDPSNSSFDILA</sequence>
<accession>A0AAP0RQN6</accession>
<dbReference type="Proteomes" id="UP001415857">
    <property type="component" value="Unassembled WGS sequence"/>
</dbReference>
<proteinExistence type="predicted"/>
<comment type="caution">
    <text evidence="2">The sequence shown here is derived from an EMBL/GenBank/DDBJ whole genome shotgun (WGS) entry which is preliminary data.</text>
</comment>
<name>A0AAP0RQN6_LIQFO</name>
<dbReference type="AlphaFoldDB" id="A0AAP0RQN6"/>
<dbReference type="GO" id="GO:0003677">
    <property type="term" value="F:DNA binding"/>
    <property type="evidence" value="ECO:0007669"/>
    <property type="project" value="InterPro"/>
</dbReference>
<evidence type="ECO:0000259" key="1">
    <source>
        <dbReference type="Pfam" id="PF14372"/>
    </source>
</evidence>
<dbReference type="InterPro" id="IPR025525">
    <property type="entry name" value="hAT-like_transposase_RNase-H"/>
</dbReference>
<keyword evidence="3" id="KW-1185">Reference proteome</keyword>
<organism evidence="2 3">
    <name type="scientific">Liquidambar formosana</name>
    <name type="common">Formosan gum</name>
    <dbReference type="NCBI Taxonomy" id="63359"/>
    <lineage>
        <taxon>Eukaryota</taxon>
        <taxon>Viridiplantae</taxon>
        <taxon>Streptophyta</taxon>
        <taxon>Embryophyta</taxon>
        <taxon>Tracheophyta</taxon>
        <taxon>Spermatophyta</taxon>
        <taxon>Magnoliopsida</taxon>
        <taxon>eudicotyledons</taxon>
        <taxon>Gunneridae</taxon>
        <taxon>Pentapetalae</taxon>
        <taxon>Saxifragales</taxon>
        <taxon>Altingiaceae</taxon>
        <taxon>Liquidambar</taxon>
    </lineage>
</organism>
<evidence type="ECO:0000313" key="3">
    <source>
        <dbReference type="Proteomes" id="UP001415857"/>
    </source>
</evidence>
<gene>
    <name evidence="2" type="ORF">L1049_010836</name>
</gene>
<dbReference type="Pfam" id="PF14372">
    <property type="entry name" value="hAT-like_RNase-H"/>
    <property type="match status" value="1"/>
</dbReference>
<reference evidence="2 3" key="1">
    <citation type="journal article" date="2024" name="Plant J.">
        <title>Genome sequences and population genomics reveal climatic adaptation and genomic divergence between two closely related sweetgum species.</title>
        <authorList>
            <person name="Xu W.Q."/>
            <person name="Ren C.Q."/>
            <person name="Zhang X.Y."/>
            <person name="Comes H.P."/>
            <person name="Liu X.H."/>
            <person name="Li Y.G."/>
            <person name="Kettle C.J."/>
            <person name="Jalonen R."/>
            <person name="Gaisberger H."/>
            <person name="Ma Y.Z."/>
            <person name="Qiu Y.X."/>
        </authorList>
    </citation>
    <scope>NUCLEOTIDE SEQUENCE [LARGE SCALE GENOMIC DNA]</scope>
    <source>
        <strain evidence="2">Hangzhou</strain>
    </source>
</reference>
<feature type="domain" description="hAT-like transposase RNase-H fold" evidence="1">
    <location>
        <begin position="7"/>
        <end position="51"/>
    </location>
</feature>